<evidence type="ECO:0000313" key="2">
    <source>
        <dbReference type="Proteomes" id="UP000664859"/>
    </source>
</evidence>
<keyword evidence="2" id="KW-1185">Reference proteome</keyword>
<protein>
    <submittedName>
        <fullName evidence="1">Uncharacterized protein</fullName>
    </submittedName>
</protein>
<organism evidence="1 2">
    <name type="scientific">Tribonema minus</name>
    <dbReference type="NCBI Taxonomy" id="303371"/>
    <lineage>
        <taxon>Eukaryota</taxon>
        <taxon>Sar</taxon>
        <taxon>Stramenopiles</taxon>
        <taxon>Ochrophyta</taxon>
        <taxon>PX clade</taxon>
        <taxon>Xanthophyceae</taxon>
        <taxon>Tribonematales</taxon>
        <taxon>Tribonemataceae</taxon>
        <taxon>Tribonema</taxon>
    </lineage>
</organism>
<evidence type="ECO:0000313" key="1">
    <source>
        <dbReference type="EMBL" id="KAG5190862.1"/>
    </source>
</evidence>
<dbReference type="EMBL" id="JAFCMP010000026">
    <property type="protein sequence ID" value="KAG5190862.1"/>
    <property type="molecule type" value="Genomic_DNA"/>
</dbReference>
<accession>A0A835ZAM3</accession>
<comment type="caution">
    <text evidence="1">The sequence shown here is derived from an EMBL/GenBank/DDBJ whole genome shotgun (WGS) entry which is preliminary data.</text>
</comment>
<dbReference type="Proteomes" id="UP000664859">
    <property type="component" value="Unassembled WGS sequence"/>
</dbReference>
<gene>
    <name evidence="1" type="ORF">JKP88DRAFT_285572</name>
</gene>
<name>A0A835ZAM3_9STRA</name>
<sequence length="361" mass="38803">MEKLETMLGDCGIADEQPAAGSDVNSSELAALGPHLQLERDIFYAALAQHTELHLPLAELVDDRHAQVQLLRAATRAVFHKTLALEELDAALKRVWPSPLQERCSTELQLQLQEAERERLQSVLEGFYRFDILAETGAALLSAVLATDADKAALARAAAAAAQPSASEARESASAEQDRADFASACCVLASNVLKASQQVLRGREASMLDITAHACKAVLAFKAAALPARLPAQLMPLYVPGPQAVPSNATPEAATALSWLDANEFGILPTAFLLAFNYSLTQHMLSELPRRFTMLAMSLLVRGHGWGGAGRAGKELERAISTRAGLAELFADHYARIRALEYIEPLAAAYPSQQDEGADL</sequence>
<proteinExistence type="predicted"/>
<dbReference type="AlphaFoldDB" id="A0A835ZAM3"/>
<reference evidence="1" key="1">
    <citation type="submission" date="2021-02" db="EMBL/GenBank/DDBJ databases">
        <title>First Annotated Genome of the Yellow-green Alga Tribonema minus.</title>
        <authorList>
            <person name="Mahan K.M."/>
        </authorList>
    </citation>
    <scope>NUCLEOTIDE SEQUENCE</scope>
    <source>
        <strain evidence="1">UTEX B ZZ1240</strain>
    </source>
</reference>